<evidence type="ECO:0000313" key="8">
    <source>
        <dbReference type="Proteomes" id="UP000283269"/>
    </source>
</evidence>
<dbReference type="InterPro" id="IPR036249">
    <property type="entry name" value="Thioredoxin-like_sf"/>
</dbReference>
<dbReference type="Gene3D" id="3.30.9.10">
    <property type="entry name" value="D-Amino Acid Oxidase, subunit A, domain 2"/>
    <property type="match status" value="2"/>
</dbReference>
<dbReference type="InterPro" id="IPR012941">
    <property type="entry name" value="Phe_hydrox_C_dim_dom"/>
</dbReference>
<reference evidence="7 8" key="1">
    <citation type="journal article" date="2018" name="Evol. Lett.">
        <title>Horizontal gene cluster transfer increased hallucinogenic mushroom diversity.</title>
        <authorList>
            <person name="Reynolds H.T."/>
            <person name="Vijayakumar V."/>
            <person name="Gluck-Thaler E."/>
            <person name="Korotkin H.B."/>
            <person name="Matheny P.B."/>
            <person name="Slot J.C."/>
        </authorList>
    </citation>
    <scope>NUCLEOTIDE SEQUENCE [LARGE SCALE GENOMIC DNA]</scope>
    <source>
        <strain evidence="7 8">2631</strain>
    </source>
</reference>
<dbReference type="PRINTS" id="PR00420">
    <property type="entry name" value="RNGMNOXGNASE"/>
</dbReference>
<dbReference type="InterPro" id="IPR036188">
    <property type="entry name" value="FAD/NAD-bd_sf"/>
</dbReference>
<evidence type="ECO:0000256" key="1">
    <source>
        <dbReference type="ARBA" id="ARBA00007801"/>
    </source>
</evidence>
<organism evidence="7 8">
    <name type="scientific">Psilocybe cyanescens</name>
    <dbReference type="NCBI Taxonomy" id="93625"/>
    <lineage>
        <taxon>Eukaryota</taxon>
        <taxon>Fungi</taxon>
        <taxon>Dikarya</taxon>
        <taxon>Basidiomycota</taxon>
        <taxon>Agaricomycotina</taxon>
        <taxon>Agaricomycetes</taxon>
        <taxon>Agaricomycetidae</taxon>
        <taxon>Agaricales</taxon>
        <taxon>Agaricineae</taxon>
        <taxon>Strophariaceae</taxon>
        <taxon>Psilocybe</taxon>
    </lineage>
</organism>
<comment type="similarity">
    <text evidence="1">Belongs to the PheA/TfdB FAD monooxygenase family.</text>
</comment>
<dbReference type="SUPFAM" id="SSF52833">
    <property type="entry name" value="Thioredoxin-like"/>
    <property type="match status" value="1"/>
</dbReference>
<evidence type="ECO:0000259" key="6">
    <source>
        <dbReference type="Pfam" id="PF07976"/>
    </source>
</evidence>
<keyword evidence="3" id="KW-0274">FAD</keyword>
<name>A0A409XW70_PSICY</name>
<dbReference type="GO" id="GO:0071949">
    <property type="term" value="F:FAD binding"/>
    <property type="evidence" value="ECO:0007669"/>
    <property type="project" value="InterPro"/>
</dbReference>
<gene>
    <name evidence="7" type="ORF">CVT25_003745</name>
</gene>
<comment type="caution">
    <text evidence="7">The sequence shown here is derived from an EMBL/GenBank/DDBJ whole genome shotgun (WGS) entry which is preliminary data.</text>
</comment>
<dbReference type="OrthoDB" id="1716816at2759"/>
<dbReference type="InterPro" id="IPR038220">
    <property type="entry name" value="PHOX_C_sf"/>
</dbReference>
<feature type="domain" description="Phenol hydroxylase-like C-terminal dimerisation" evidence="6">
    <location>
        <begin position="420"/>
        <end position="601"/>
    </location>
</feature>
<evidence type="ECO:0008006" key="9">
    <source>
        <dbReference type="Google" id="ProtNLM"/>
    </source>
</evidence>
<proteinExistence type="inferred from homology"/>
<protein>
    <recommendedName>
        <fullName evidence="9">FAD-binding domain-containing protein</fullName>
    </recommendedName>
</protein>
<dbReference type="InterPro" id="IPR050641">
    <property type="entry name" value="RIFMO-like"/>
</dbReference>
<dbReference type="Pfam" id="PF07976">
    <property type="entry name" value="Phe_hydrox_dim"/>
    <property type="match status" value="1"/>
</dbReference>
<dbReference type="SUPFAM" id="SSF51905">
    <property type="entry name" value="FAD/NAD(P)-binding domain"/>
    <property type="match status" value="1"/>
</dbReference>
<accession>A0A409XW70</accession>
<dbReference type="CDD" id="cd02979">
    <property type="entry name" value="PHOX_C"/>
    <property type="match status" value="1"/>
</dbReference>
<dbReference type="Gene3D" id="3.40.30.20">
    <property type="match status" value="1"/>
</dbReference>
<keyword evidence="4" id="KW-0560">Oxidoreductase</keyword>
<evidence type="ECO:0000256" key="2">
    <source>
        <dbReference type="ARBA" id="ARBA00022630"/>
    </source>
</evidence>
<dbReference type="Pfam" id="PF01494">
    <property type="entry name" value="FAD_binding_3"/>
    <property type="match status" value="1"/>
</dbReference>
<dbReference type="AlphaFoldDB" id="A0A409XW70"/>
<evidence type="ECO:0000256" key="3">
    <source>
        <dbReference type="ARBA" id="ARBA00022827"/>
    </source>
</evidence>
<dbReference type="Proteomes" id="UP000283269">
    <property type="component" value="Unassembled WGS sequence"/>
</dbReference>
<evidence type="ECO:0000313" key="7">
    <source>
        <dbReference type="EMBL" id="PPQ94993.1"/>
    </source>
</evidence>
<dbReference type="EMBL" id="NHYD01000168">
    <property type="protein sequence ID" value="PPQ94993.1"/>
    <property type="molecule type" value="Genomic_DNA"/>
</dbReference>
<sequence length="607" mass="67102">MVTFEESSVDVLIIGAGPAGLMACNALARSGVSVRIIDQRPDKVAAGQADGIQPRTIEVFQSYGLAERLLKKGNQMHMAAFYNPSPDGGIELTDRVPDVTATSARYPFEVTLHQGAIESIFLDSMRGSGVGVSRPVLPISLTLSEDESLLNDPQTHPVRVELQHLLENGEVGPTEIVHAKFVVGADGAHSWVRRVLNISMDGEQTDYIWGVVDFTPDTDFPDVRNKTAIHSNNGSCMIIPREDDKVRIYIQLDDKTAHVTADGRVDKNKLQPHLLLEQVQKALHPYYIRTPEKFDWWTIYIIGQRVASKFSARERVFIVGDACHTHSPKAGQGMNASMNDSHNLAWKLAHVLKGWANMSLLKTYEFERRKYAQDLIDFDRQFAKLFSGKPRTKETDDGVSHEDFLKAFQTFGGFTSGIGIRYAPSAITSDKHQSLAKNLIVGQRMLPQVFLQAADSRPVEIQNLLPSDARFKLLVFTGNSSDAAQLEKLRMSSSNLEVALSDLTAGRKVISTFDVVAISSATKASVRYNDLPKFLWSHWSKVLIDDADVRGFLGGDGYTNYGIDRTQGAIVVVRPDGYVGMICPLHEVNDFVAYFSGFVGKSAVITN</sequence>
<dbReference type="PANTHER" id="PTHR43004:SF15">
    <property type="entry name" value="MONOOXYGENASE, PUTATIVE (AFU_ORTHOLOGUE AFUA_6G03030)-RELATED"/>
    <property type="match status" value="1"/>
</dbReference>
<dbReference type="SUPFAM" id="SSF54373">
    <property type="entry name" value="FAD-linked reductases, C-terminal domain"/>
    <property type="match status" value="1"/>
</dbReference>
<dbReference type="PANTHER" id="PTHR43004">
    <property type="entry name" value="TRK SYSTEM POTASSIUM UPTAKE PROTEIN"/>
    <property type="match status" value="1"/>
</dbReference>
<dbReference type="Gene3D" id="3.50.50.60">
    <property type="entry name" value="FAD/NAD(P)-binding domain"/>
    <property type="match status" value="2"/>
</dbReference>
<evidence type="ECO:0000259" key="5">
    <source>
        <dbReference type="Pfam" id="PF01494"/>
    </source>
</evidence>
<evidence type="ECO:0000256" key="4">
    <source>
        <dbReference type="ARBA" id="ARBA00023002"/>
    </source>
</evidence>
<dbReference type="GO" id="GO:0016709">
    <property type="term" value="F:oxidoreductase activity, acting on paired donors, with incorporation or reduction of molecular oxygen, NAD(P)H as one donor, and incorporation of one atom of oxygen"/>
    <property type="evidence" value="ECO:0007669"/>
    <property type="project" value="UniProtKB-ARBA"/>
</dbReference>
<feature type="domain" description="FAD-binding" evidence="5">
    <location>
        <begin position="9"/>
        <end position="378"/>
    </location>
</feature>
<keyword evidence="8" id="KW-1185">Reference proteome</keyword>
<dbReference type="InParanoid" id="A0A409XW70"/>
<dbReference type="InterPro" id="IPR002938">
    <property type="entry name" value="FAD-bd"/>
</dbReference>
<dbReference type="STRING" id="93625.A0A409XW70"/>
<keyword evidence="2" id="KW-0285">Flavoprotein</keyword>